<evidence type="ECO:0000313" key="1">
    <source>
        <dbReference type="EMBL" id="CAG8773096.1"/>
    </source>
</evidence>
<accession>A0A9N9NYY8</accession>
<proteinExistence type="predicted"/>
<dbReference type="Proteomes" id="UP000789759">
    <property type="component" value="Unassembled WGS sequence"/>
</dbReference>
<name>A0A9N9NYY8_9GLOM</name>
<protein>
    <submittedName>
        <fullName evidence="1">19657_t:CDS:1</fullName>
    </submittedName>
</protein>
<dbReference type="EMBL" id="CAJVQA010022285">
    <property type="protein sequence ID" value="CAG8773096.1"/>
    <property type="molecule type" value="Genomic_DNA"/>
</dbReference>
<sequence length="338" mass="35783">MINSSMLKNEYKFETTSIRKDGIKDIKILSGGVSAGVEISNNGGRVGLEAKINILEFNGSSLKANLGISTNTGISINTQCLEANLAGFGVKFGKEICITTSFGGVSLDLETLIKTGLNIDADIITNIEGCSIIGDFIKNSTDVLFGDGDIPTKIANHSIKAGKEIGGNAPIGDVLFGNGDIPTNIANLCIKTGKEIGDNVSIGDELFDIEDSIKTVTNVTCNNKSLMTDIINCGIKVGKEIGINTSIGDESLNIEKLITTGINILTNNKNVDDMITGLDLKVEKEISDNINTSSSCNNEGCSINIGNEIGINKNIRNVVSNIKNLTSWIGNKSTIFLN</sequence>
<comment type="caution">
    <text evidence="1">The sequence shown here is derived from an EMBL/GenBank/DDBJ whole genome shotgun (WGS) entry which is preliminary data.</text>
</comment>
<dbReference type="AlphaFoldDB" id="A0A9N9NYY8"/>
<evidence type="ECO:0000313" key="2">
    <source>
        <dbReference type="Proteomes" id="UP000789759"/>
    </source>
</evidence>
<reference evidence="1" key="1">
    <citation type="submission" date="2021-06" db="EMBL/GenBank/DDBJ databases">
        <authorList>
            <person name="Kallberg Y."/>
            <person name="Tangrot J."/>
            <person name="Rosling A."/>
        </authorList>
    </citation>
    <scope>NUCLEOTIDE SEQUENCE</scope>
    <source>
        <strain evidence="1">FL966</strain>
    </source>
</reference>
<keyword evidence="2" id="KW-1185">Reference proteome</keyword>
<organism evidence="1 2">
    <name type="scientific">Cetraspora pellucida</name>
    <dbReference type="NCBI Taxonomy" id="1433469"/>
    <lineage>
        <taxon>Eukaryota</taxon>
        <taxon>Fungi</taxon>
        <taxon>Fungi incertae sedis</taxon>
        <taxon>Mucoromycota</taxon>
        <taxon>Glomeromycotina</taxon>
        <taxon>Glomeromycetes</taxon>
        <taxon>Diversisporales</taxon>
        <taxon>Gigasporaceae</taxon>
        <taxon>Cetraspora</taxon>
    </lineage>
</organism>
<dbReference type="OrthoDB" id="2448118at2759"/>
<gene>
    <name evidence="1" type="ORF">CPELLU_LOCUS15981</name>
</gene>